<name>A0ABQ9IAY2_9NEOP</name>
<evidence type="ECO:0000313" key="1">
    <source>
        <dbReference type="EMBL" id="KAJ8893825.1"/>
    </source>
</evidence>
<comment type="caution">
    <text evidence="1">The sequence shown here is derived from an EMBL/GenBank/DDBJ whole genome shotgun (WGS) entry which is preliminary data.</text>
</comment>
<dbReference type="EMBL" id="JARBHB010000002">
    <property type="protein sequence ID" value="KAJ8893825.1"/>
    <property type="molecule type" value="Genomic_DNA"/>
</dbReference>
<dbReference type="PANTHER" id="PTHR45913">
    <property type="entry name" value="EPM2A-INTERACTING PROTEIN 1"/>
    <property type="match status" value="1"/>
</dbReference>
<sequence>MDNWLKTGRIKGADCKTSNSANKAGCSADERAINENILPAVMEEDPLSDEQEIKRNTTIRKFRKSGNTMNHRPYLSFGFIPVGSLKVSTDVAGLAVLIVIVRYVFEESIEEDLFLCTPLNANATGEKCLKLLIVTYSNTTSIGTSCKNYQLYQLRLFKKACEEMGSQHQSILIRTVVGWFSRGKVLAKLFELHNELRVFLMGEDPSVPGKFAEFSRNEKWLMRCAYFANIFGKLNYVSLSLQGKATTVFTLKDKMASMCK</sequence>
<keyword evidence="2" id="KW-1185">Reference proteome</keyword>
<gene>
    <name evidence="1" type="ORF">PR048_006426</name>
</gene>
<evidence type="ECO:0000313" key="2">
    <source>
        <dbReference type="Proteomes" id="UP001159363"/>
    </source>
</evidence>
<reference evidence="1 2" key="1">
    <citation type="submission" date="2023-02" db="EMBL/GenBank/DDBJ databases">
        <title>LHISI_Scaffold_Assembly.</title>
        <authorList>
            <person name="Stuart O.P."/>
            <person name="Cleave R."/>
            <person name="Magrath M.J.L."/>
            <person name="Mikheyev A.S."/>
        </authorList>
    </citation>
    <scope>NUCLEOTIDE SEQUENCE [LARGE SCALE GENOMIC DNA]</scope>
    <source>
        <strain evidence="1">Daus_M_001</strain>
        <tissue evidence="1">Leg muscle</tissue>
    </source>
</reference>
<dbReference type="Proteomes" id="UP001159363">
    <property type="component" value="Chromosome 2"/>
</dbReference>
<dbReference type="PANTHER" id="PTHR45913:SF19">
    <property type="entry name" value="LOW QUALITY PROTEIN: ZINC FINGER BED DOMAIN-CONTAINING PROTEIN 5-LIKE"/>
    <property type="match status" value="1"/>
</dbReference>
<protein>
    <submittedName>
        <fullName evidence="1">Uncharacterized protein</fullName>
    </submittedName>
</protein>
<organism evidence="1 2">
    <name type="scientific">Dryococelus australis</name>
    <dbReference type="NCBI Taxonomy" id="614101"/>
    <lineage>
        <taxon>Eukaryota</taxon>
        <taxon>Metazoa</taxon>
        <taxon>Ecdysozoa</taxon>
        <taxon>Arthropoda</taxon>
        <taxon>Hexapoda</taxon>
        <taxon>Insecta</taxon>
        <taxon>Pterygota</taxon>
        <taxon>Neoptera</taxon>
        <taxon>Polyneoptera</taxon>
        <taxon>Phasmatodea</taxon>
        <taxon>Verophasmatodea</taxon>
        <taxon>Anareolatae</taxon>
        <taxon>Phasmatidae</taxon>
        <taxon>Eurycanthinae</taxon>
        <taxon>Dryococelus</taxon>
    </lineage>
</organism>
<accession>A0ABQ9IAY2</accession>
<proteinExistence type="predicted"/>